<dbReference type="Proteomes" id="UP000237000">
    <property type="component" value="Unassembled WGS sequence"/>
</dbReference>
<comment type="caution">
    <text evidence="2">The sequence shown here is derived from an EMBL/GenBank/DDBJ whole genome shotgun (WGS) entry which is preliminary data.</text>
</comment>
<name>A0A2P5CFD7_TREOI</name>
<evidence type="ECO:0000313" key="2">
    <source>
        <dbReference type="EMBL" id="PON59747.1"/>
    </source>
</evidence>
<accession>A0A2P5CFD7</accession>
<feature type="region of interest" description="Disordered" evidence="1">
    <location>
        <begin position="1"/>
        <end position="21"/>
    </location>
</feature>
<sequence length="55" mass="5915">MASPATEVNHDGQPASSYVSTPVTPLPLPLTTVTILVLICRFPPLEPESTVARLW</sequence>
<proteinExistence type="predicted"/>
<gene>
    <name evidence="2" type="ORF">TorRG33x02_286890</name>
</gene>
<organism evidence="2 3">
    <name type="scientific">Trema orientale</name>
    <name type="common">Charcoal tree</name>
    <name type="synonym">Celtis orientalis</name>
    <dbReference type="NCBI Taxonomy" id="63057"/>
    <lineage>
        <taxon>Eukaryota</taxon>
        <taxon>Viridiplantae</taxon>
        <taxon>Streptophyta</taxon>
        <taxon>Embryophyta</taxon>
        <taxon>Tracheophyta</taxon>
        <taxon>Spermatophyta</taxon>
        <taxon>Magnoliopsida</taxon>
        <taxon>eudicotyledons</taxon>
        <taxon>Gunneridae</taxon>
        <taxon>Pentapetalae</taxon>
        <taxon>rosids</taxon>
        <taxon>fabids</taxon>
        <taxon>Rosales</taxon>
        <taxon>Cannabaceae</taxon>
        <taxon>Trema</taxon>
    </lineage>
</organism>
<evidence type="ECO:0000256" key="1">
    <source>
        <dbReference type="SAM" id="MobiDB-lite"/>
    </source>
</evidence>
<protein>
    <submittedName>
        <fullName evidence="2">Uncharacterized protein</fullName>
    </submittedName>
</protein>
<dbReference type="EMBL" id="JXTC01000371">
    <property type="protein sequence ID" value="PON59747.1"/>
    <property type="molecule type" value="Genomic_DNA"/>
</dbReference>
<evidence type="ECO:0000313" key="3">
    <source>
        <dbReference type="Proteomes" id="UP000237000"/>
    </source>
</evidence>
<dbReference type="AlphaFoldDB" id="A0A2P5CFD7"/>
<dbReference type="InParanoid" id="A0A2P5CFD7"/>
<reference evidence="3" key="1">
    <citation type="submission" date="2016-06" db="EMBL/GenBank/DDBJ databases">
        <title>Parallel loss of symbiosis genes in relatives of nitrogen-fixing non-legume Parasponia.</title>
        <authorList>
            <person name="Van Velzen R."/>
            <person name="Holmer R."/>
            <person name="Bu F."/>
            <person name="Rutten L."/>
            <person name="Van Zeijl A."/>
            <person name="Liu W."/>
            <person name="Santuari L."/>
            <person name="Cao Q."/>
            <person name="Sharma T."/>
            <person name="Shen D."/>
            <person name="Roswanjaya Y."/>
            <person name="Wardhani T."/>
            <person name="Kalhor M.S."/>
            <person name="Jansen J."/>
            <person name="Van den Hoogen J."/>
            <person name="Gungor B."/>
            <person name="Hartog M."/>
            <person name="Hontelez J."/>
            <person name="Verver J."/>
            <person name="Yang W.-C."/>
            <person name="Schijlen E."/>
            <person name="Repin R."/>
            <person name="Schilthuizen M."/>
            <person name="Schranz E."/>
            <person name="Heidstra R."/>
            <person name="Miyata K."/>
            <person name="Fedorova E."/>
            <person name="Kohlen W."/>
            <person name="Bisseling T."/>
            <person name="Smit S."/>
            <person name="Geurts R."/>
        </authorList>
    </citation>
    <scope>NUCLEOTIDE SEQUENCE [LARGE SCALE GENOMIC DNA]</scope>
    <source>
        <strain evidence="3">cv. RG33-2</strain>
    </source>
</reference>
<keyword evidence="3" id="KW-1185">Reference proteome</keyword>